<comment type="caution">
    <text evidence="2">The sequence shown here is derived from an EMBL/GenBank/DDBJ whole genome shotgun (WGS) entry which is preliminary data.</text>
</comment>
<reference evidence="2 3" key="2">
    <citation type="submission" date="2015-01" db="EMBL/GenBank/DDBJ databases">
        <authorList>
            <consortium name="NBRP consortium"/>
            <person name="Sawabe T."/>
            <person name="Meirelles P."/>
            <person name="Feng G."/>
            <person name="Sayaka M."/>
            <person name="Hattori M."/>
            <person name="Ohkuma M."/>
        </authorList>
    </citation>
    <scope>NUCLEOTIDE SEQUENCE [LARGE SCALE GENOMIC DNA]</scope>
    <source>
        <strain evidence="3">JCM 19241</strain>
    </source>
</reference>
<reference evidence="2 3" key="1">
    <citation type="submission" date="2015-01" db="EMBL/GenBank/DDBJ databases">
        <title>Vibrio sp. C94 JCM 19241 whole genome shotgun sequence.</title>
        <authorList>
            <person name="Sawabe T."/>
            <person name="Meirelles P."/>
            <person name="Feng G."/>
            <person name="Sayaka M."/>
            <person name="Hattori M."/>
            <person name="Ohkuma M."/>
        </authorList>
    </citation>
    <scope>NUCLEOTIDE SEQUENCE [LARGE SCALE GENOMIC DNA]</scope>
    <source>
        <strain evidence="3">JCM 19241</strain>
    </source>
</reference>
<accession>A0A0B8QGX5</accession>
<organism evidence="2 3">
    <name type="scientific">Vibrio ishigakensis</name>
    <dbReference type="NCBI Taxonomy" id="1481914"/>
    <lineage>
        <taxon>Bacteria</taxon>
        <taxon>Pseudomonadati</taxon>
        <taxon>Pseudomonadota</taxon>
        <taxon>Gammaproteobacteria</taxon>
        <taxon>Vibrionales</taxon>
        <taxon>Vibrionaceae</taxon>
        <taxon>Vibrio</taxon>
    </lineage>
</organism>
<evidence type="ECO:0000256" key="1">
    <source>
        <dbReference type="SAM" id="Coils"/>
    </source>
</evidence>
<dbReference type="Proteomes" id="UP000031666">
    <property type="component" value="Unassembled WGS sequence"/>
</dbReference>
<name>A0A0B8QGX5_9VIBR</name>
<dbReference type="AlphaFoldDB" id="A0A0B8QGX5"/>
<sequence length="42" mass="4916">MKVLLGRIAEANTRVTQLKHEIAESRKQIQARETVELERIKK</sequence>
<evidence type="ECO:0000313" key="3">
    <source>
        <dbReference type="Proteomes" id="UP000031666"/>
    </source>
</evidence>
<keyword evidence="1" id="KW-0175">Coiled coil</keyword>
<evidence type="ECO:0000313" key="2">
    <source>
        <dbReference type="EMBL" id="GAM76337.1"/>
    </source>
</evidence>
<proteinExistence type="predicted"/>
<gene>
    <name evidence="2" type="ORF">JCM19241_3874</name>
</gene>
<dbReference type="EMBL" id="BBSC01000006">
    <property type="protein sequence ID" value="GAM76337.1"/>
    <property type="molecule type" value="Genomic_DNA"/>
</dbReference>
<protein>
    <submittedName>
        <fullName evidence="2">Uncharacterized protein</fullName>
    </submittedName>
</protein>
<feature type="coiled-coil region" evidence="1">
    <location>
        <begin position="1"/>
        <end position="28"/>
    </location>
</feature>